<evidence type="ECO:0000313" key="3">
    <source>
        <dbReference type="Proteomes" id="UP000824118"/>
    </source>
</evidence>
<keyword evidence="1" id="KW-0472">Membrane</keyword>
<name>A0A9D1LWU2_9FIRM</name>
<sequence length="48" mass="5038">MSRCRRGPNAVAIAFGAGLIVASIFECECVVMIAAITIIIIALSCGRR</sequence>
<protein>
    <submittedName>
        <fullName evidence="2">Uncharacterized protein</fullName>
    </submittedName>
</protein>
<reference evidence="2" key="2">
    <citation type="journal article" date="2021" name="PeerJ">
        <title>Extensive microbial diversity within the chicken gut microbiome revealed by metagenomics and culture.</title>
        <authorList>
            <person name="Gilroy R."/>
            <person name="Ravi A."/>
            <person name="Getino M."/>
            <person name="Pursley I."/>
            <person name="Horton D.L."/>
            <person name="Alikhan N.F."/>
            <person name="Baker D."/>
            <person name="Gharbi K."/>
            <person name="Hall N."/>
            <person name="Watson M."/>
            <person name="Adriaenssens E.M."/>
            <person name="Foster-Nyarko E."/>
            <person name="Jarju S."/>
            <person name="Secka A."/>
            <person name="Antonio M."/>
            <person name="Oren A."/>
            <person name="Chaudhuri R.R."/>
            <person name="La Ragione R."/>
            <person name="Hildebrand F."/>
            <person name="Pallen M.J."/>
        </authorList>
    </citation>
    <scope>NUCLEOTIDE SEQUENCE</scope>
    <source>
        <strain evidence="2">ChiGjej1B1-1684</strain>
    </source>
</reference>
<dbReference type="Proteomes" id="UP000824118">
    <property type="component" value="Unassembled WGS sequence"/>
</dbReference>
<accession>A0A9D1LWU2</accession>
<dbReference type="AlphaFoldDB" id="A0A9D1LWU2"/>
<comment type="caution">
    <text evidence="2">The sequence shown here is derived from an EMBL/GenBank/DDBJ whole genome shotgun (WGS) entry which is preliminary data.</text>
</comment>
<proteinExistence type="predicted"/>
<keyword evidence="1" id="KW-1133">Transmembrane helix</keyword>
<organism evidence="2 3">
    <name type="scientific">Candidatus Limousia pullorum</name>
    <dbReference type="NCBI Taxonomy" id="2840860"/>
    <lineage>
        <taxon>Bacteria</taxon>
        <taxon>Bacillati</taxon>
        <taxon>Bacillota</taxon>
        <taxon>Clostridia</taxon>
        <taxon>Eubacteriales</taxon>
        <taxon>Oscillospiraceae</taxon>
        <taxon>Oscillospiraceae incertae sedis</taxon>
        <taxon>Candidatus Limousia</taxon>
    </lineage>
</organism>
<evidence type="ECO:0000256" key="1">
    <source>
        <dbReference type="SAM" id="Phobius"/>
    </source>
</evidence>
<dbReference type="EMBL" id="DVNG01000012">
    <property type="protein sequence ID" value="HIU49570.1"/>
    <property type="molecule type" value="Genomic_DNA"/>
</dbReference>
<feature type="transmembrane region" description="Helical" evidence="1">
    <location>
        <begin position="12"/>
        <end position="43"/>
    </location>
</feature>
<evidence type="ECO:0000313" key="2">
    <source>
        <dbReference type="EMBL" id="HIU49570.1"/>
    </source>
</evidence>
<gene>
    <name evidence="2" type="ORF">IAD22_00955</name>
</gene>
<keyword evidence="1" id="KW-0812">Transmembrane</keyword>
<reference evidence="2" key="1">
    <citation type="submission" date="2020-10" db="EMBL/GenBank/DDBJ databases">
        <authorList>
            <person name="Gilroy R."/>
        </authorList>
    </citation>
    <scope>NUCLEOTIDE SEQUENCE</scope>
    <source>
        <strain evidence="2">ChiGjej1B1-1684</strain>
    </source>
</reference>